<proteinExistence type="predicted"/>
<evidence type="ECO:0000313" key="2">
    <source>
        <dbReference type="Proteomes" id="UP000030230"/>
    </source>
</evidence>
<dbReference type="EMBL" id="LN610573">
    <property type="protein sequence ID" value="CEF89258.1"/>
    <property type="molecule type" value="Genomic_DNA"/>
</dbReference>
<protein>
    <submittedName>
        <fullName evidence="1">Uncharacterized protein</fullName>
    </submittedName>
</protein>
<dbReference type="RefSeq" id="YP_009124549.1">
    <property type="nucleotide sequence ID" value="NC_026587.1"/>
</dbReference>
<accession>A0A0A1IU87</accession>
<keyword evidence="2" id="KW-1185">Reference proteome</keyword>
<name>A0A0A1IU87_9CAUD</name>
<dbReference type="OrthoDB" id="26225at10239"/>
<sequence length="56" mass="6355">MKRQYTDSYYCKAITGMISVLGSKKVTTQAPPSMKASRNKLLKKMIKYVARAGWKP</sequence>
<evidence type="ECO:0000313" key="1">
    <source>
        <dbReference type="EMBL" id="CEF89258.1"/>
    </source>
</evidence>
<dbReference type="KEGG" id="vg:23679324"/>
<reference evidence="2" key="1">
    <citation type="journal article" date="2015" name="PLoS ONE">
        <title>Investigation of a Large Collection of Pseudomonas aeruginosa Bacteriophages Collected from a Single Environmental Source in Abidjan, Cote d'Ivoire.</title>
        <authorList>
            <person name="Essoh C."/>
            <person name="Latino L."/>
            <person name="Midoux C."/>
            <person name="Blouin Y."/>
            <person name="Loukou G."/>
            <person name="Nguetta S.P."/>
            <person name="Lathro S."/>
            <person name="Cablanmian A."/>
            <person name="Kouassi A.K."/>
            <person name="Vergnaud G."/>
            <person name="Pourcel C."/>
        </authorList>
    </citation>
    <scope>NUCLEOTIDE SEQUENCE [LARGE SCALE GENOMIC DNA]</scope>
</reference>
<gene>
    <name evidence="1" type="primary">ORF153</name>
</gene>
<organism evidence="1 2">
    <name type="scientific">Pseudomonas phage vB_PaeM_PAO1_Ab03</name>
    <dbReference type="NCBI Taxonomy" id="1548901"/>
    <lineage>
        <taxon>Viruses</taxon>
        <taxon>Duplodnaviria</taxon>
        <taxon>Heunggongvirae</taxon>
        <taxon>Uroviricota</taxon>
        <taxon>Caudoviricetes</taxon>
        <taxon>Vandenendeviridae</taxon>
        <taxon>Nankokuvirus</taxon>
        <taxon>Nankokuvirus Ab03</taxon>
    </lineage>
</organism>
<dbReference type="GeneID" id="23679324"/>
<dbReference type="Proteomes" id="UP000030230">
    <property type="component" value="Segment"/>
</dbReference>